<dbReference type="RefSeq" id="WP_179567215.1">
    <property type="nucleotide sequence ID" value="NZ_JACBZY010000001.1"/>
</dbReference>
<keyword evidence="2" id="KW-0808">Transferase</keyword>
<dbReference type="PANTHER" id="PTHR33990">
    <property type="entry name" value="PROTEIN YJDN-RELATED"/>
    <property type="match status" value="1"/>
</dbReference>
<evidence type="ECO:0000313" key="2">
    <source>
        <dbReference type="EMBL" id="NYG99188.1"/>
    </source>
</evidence>
<dbReference type="PIRSF" id="PIRSF021700">
    <property type="entry name" value="3_dmu_93_MTrfase"/>
    <property type="match status" value="1"/>
</dbReference>
<accession>A0A852YJ88</accession>
<evidence type="ECO:0000313" key="3">
    <source>
        <dbReference type="Proteomes" id="UP000553888"/>
    </source>
</evidence>
<dbReference type="SUPFAM" id="SSF54593">
    <property type="entry name" value="Glyoxalase/Bleomycin resistance protein/Dihydroxybiphenyl dioxygenase"/>
    <property type="match status" value="1"/>
</dbReference>
<keyword evidence="3" id="KW-1185">Reference proteome</keyword>
<dbReference type="GO" id="GO:0008168">
    <property type="term" value="F:methyltransferase activity"/>
    <property type="evidence" value="ECO:0007669"/>
    <property type="project" value="UniProtKB-KW"/>
</dbReference>
<keyword evidence="2" id="KW-0830">Ubiquinone</keyword>
<dbReference type="InterPro" id="IPR009725">
    <property type="entry name" value="3_dmu_93_MTrfase"/>
</dbReference>
<dbReference type="Proteomes" id="UP000553888">
    <property type="component" value="Unassembled WGS sequence"/>
</dbReference>
<dbReference type="InterPro" id="IPR028973">
    <property type="entry name" value="PhnB-like"/>
</dbReference>
<dbReference type="Gene3D" id="3.10.180.10">
    <property type="entry name" value="2,3-Dihydroxybiphenyl 1,2-Dioxygenase, domain 1"/>
    <property type="match status" value="1"/>
</dbReference>
<evidence type="ECO:0000259" key="1">
    <source>
        <dbReference type="Pfam" id="PF06983"/>
    </source>
</evidence>
<name>A0A852YJ88_9MICO</name>
<keyword evidence="2" id="KW-0489">Methyltransferase</keyword>
<organism evidence="2 3">
    <name type="scientific">Schumannella luteola</name>
    <dbReference type="NCBI Taxonomy" id="472059"/>
    <lineage>
        <taxon>Bacteria</taxon>
        <taxon>Bacillati</taxon>
        <taxon>Actinomycetota</taxon>
        <taxon>Actinomycetes</taxon>
        <taxon>Micrococcales</taxon>
        <taxon>Microbacteriaceae</taxon>
        <taxon>Schumannella</taxon>
    </lineage>
</organism>
<dbReference type="PANTHER" id="PTHR33990:SF2">
    <property type="entry name" value="PHNB-LIKE DOMAIN-CONTAINING PROTEIN"/>
    <property type="match status" value="1"/>
</dbReference>
<dbReference type="Pfam" id="PF06983">
    <property type="entry name" value="3-dmu-9_3-mt"/>
    <property type="match status" value="1"/>
</dbReference>
<dbReference type="AlphaFoldDB" id="A0A852YJ88"/>
<protein>
    <submittedName>
        <fullName evidence="2">Putative 3-demethylubiquinone-9 3-methyltransferase (Glyoxalase superfamily)</fullName>
    </submittedName>
</protein>
<gene>
    <name evidence="2" type="ORF">BJ979_001814</name>
</gene>
<reference evidence="2 3" key="1">
    <citation type="submission" date="2020-07" db="EMBL/GenBank/DDBJ databases">
        <title>Sequencing the genomes of 1000 actinobacteria strains.</title>
        <authorList>
            <person name="Klenk H.-P."/>
        </authorList>
    </citation>
    <scope>NUCLEOTIDE SEQUENCE [LARGE SCALE GENOMIC DNA]</scope>
    <source>
        <strain evidence="2 3">DSM 23141</strain>
    </source>
</reference>
<dbReference type="CDD" id="cd06588">
    <property type="entry name" value="PhnB_like"/>
    <property type="match status" value="1"/>
</dbReference>
<dbReference type="InterPro" id="IPR029068">
    <property type="entry name" value="Glyas_Bleomycin-R_OHBP_Dase"/>
</dbReference>
<sequence length="152" mass="16808">MTSVTPFIWFDDDAEQAIQLYTKVFPDAVVLEENRTPDGALFYATFRIAGQRVMALNGGPHFVKNESFSFFVSVETQEEVDFYWDALTADGGAESQCGWLKDPFGLSWQIVPAALMRYQADPDRALAARVNAAMMRMQKIIVADLDAAAAAG</sequence>
<feature type="domain" description="PhnB-like" evidence="1">
    <location>
        <begin position="3"/>
        <end position="111"/>
    </location>
</feature>
<dbReference type="EMBL" id="JACBZY010000001">
    <property type="protein sequence ID" value="NYG99188.1"/>
    <property type="molecule type" value="Genomic_DNA"/>
</dbReference>
<dbReference type="GO" id="GO:0032259">
    <property type="term" value="P:methylation"/>
    <property type="evidence" value="ECO:0007669"/>
    <property type="project" value="UniProtKB-KW"/>
</dbReference>
<proteinExistence type="predicted"/>
<comment type="caution">
    <text evidence="2">The sequence shown here is derived from an EMBL/GenBank/DDBJ whole genome shotgun (WGS) entry which is preliminary data.</text>
</comment>